<evidence type="ECO:0000313" key="1">
    <source>
        <dbReference type="EMBL" id="KAJ3982140.1"/>
    </source>
</evidence>
<accession>A0AA38PUQ9</accession>
<dbReference type="AlphaFoldDB" id="A0AA38PUQ9"/>
<comment type="caution">
    <text evidence="1">The sequence shown here is derived from an EMBL/GenBank/DDBJ whole genome shotgun (WGS) entry which is preliminary data.</text>
</comment>
<organism evidence="1 2">
    <name type="scientific">Lentinula detonsa</name>
    <dbReference type="NCBI Taxonomy" id="2804962"/>
    <lineage>
        <taxon>Eukaryota</taxon>
        <taxon>Fungi</taxon>
        <taxon>Dikarya</taxon>
        <taxon>Basidiomycota</taxon>
        <taxon>Agaricomycotina</taxon>
        <taxon>Agaricomycetes</taxon>
        <taxon>Agaricomycetidae</taxon>
        <taxon>Agaricales</taxon>
        <taxon>Marasmiineae</taxon>
        <taxon>Omphalotaceae</taxon>
        <taxon>Lentinula</taxon>
    </lineage>
</organism>
<dbReference type="Proteomes" id="UP001163850">
    <property type="component" value="Unassembled WGS sequence"/>
</dbReference>
<gene>
    <name evidence="1" type="ORF">F5890DRAFT_1556155</name>
</gene>
<proteinExistence type="predicted"/>
<protein>
    <submittedName>
        <fullName evidence="1">Uncharacterized protein</fullName>
    </submittedName>
</protein>
<evidence type="ECO:0000313" key="2">
    <source>
        <dbReference type="Proteomes" id="UP001163850"/>
    </source>
</evidence>
<sequence>MTENRDEQEGNFDNLASSFDTKYEDNLYRVDRERRTQPPKDSNNITFVRLWEISSGSRSTVTSFTRDNGQNIFKKQLDGGSQQETNRYRLYWKIFERYRQFTTAQKFITAREAGGALLSNLLAQAPKGENSNVCLVIHLDEAHTLPDDDHTKDSVYYYFTSFFDQVEGLPSWRHTRLGSPTFDAWLSLAGALEKKFIVPVLIDSEKKIEESNIDALFWKIRLRERVTRNYFDPSKFAFFPQESVDLRPSASFVLYLGVSNVPHVPRVVDLTKTNAKPKAETTTLAQSSTDSHQRYS</sequence>
<name>A0AA38PUQ9_9AGAR</name>
<reference evidence="1" key="1">
    <citation type="submission" date="2022-08" db="EMBL/GenBank/DDBJ databases">
        <authorList>
            <consortium name="DOE Joint Genome Institute"/>
            <person name="Min B."/>
            <person name="Riley R."/>
            <person name="Sierra-Patev S."/>
            <person name="Naranjo-Ortiz M."/>
            <person name="Looney B."/>
            <person name="Konkel Z."/>
            <person name="Slot J.C."/>
            <person name="Sakamoto Y."/>
            <person name="Steenwyk J.L."/>
            <person name="Rokas A."/>
            <person name="Carro J."/>
            <person name="Camarero S."/>
            <person name="Ferreira P."/>
            <person name="Molpeceres G."/>
            <person name="Ruiz-Duenas F.J."/>
            <person name="Serrano A."/>
            <person name="Henrissat B."/>
            <person name="Drula E."/>
            <person name="Hughes K.W."/>
            <person name="Mata J.L."/>
            <person name="Ishikawa N.K."/>
            <person name="Vargas-Isla R."/>
            <person name="Ushijima S."/>
            <person name="Smith C.A."/>
            <person name="Ahrendt S."/>
            <person name="Andreopoulos W."/>
            <person name="He G."/>
            <person name="Labutti K."/>
            <person name="Lipzen A."/>
            <person name="Ng V."/>
            <person name="Sandor L."/>
            <person name="Barry K."/>
            <person name="Martinez A.T."/>
            <person name="Xiao Y."/>
            <person name="Gibbons J.G."/>
            <person name="Terashima K."/>
            <person name="Hibbett D.S."/>
            <person name="Grigoriev I.V."/>
        </authorList>
    </citation>
    <scope>NUCLEOTIDE SEQUENCE</scope>
    <source>
        <strain evidence="1">TFB7829</strain>
    </source>
</reference>
<dbReference type="EMBL" id="MU802075">
    <property type="protein sequence ID" value="KAJ3982140.1"/>
    <property type="molecule type" value="Genomic_DNA"/>
</dbReference>